<evidence type="ECO:0000313" key="4">
    <source>
        <dbReference type="Proteomes" id="UP000033415"/>
    </source>
</evidence>
<organism evidence="3 4">
    <name type="scientific">Streptococcus mitis</name>
    <dbReference type="NCBI Taxonomy" id="28037"/>
    <lineage>
        <taxon>Bacteria</taxon>
        <taxon>Bacillati</taxon>
        <taxon>Bacillota</taxon>
        <taxon>Bacilli</taxon>
        <taxon>Lactobacillales</taxon>
        <taxon>Streptococcaceae</taxon>
        <taxon>Streptococcus</taxon>
        <taxon>Streptococcus mitis group</taxon>
    </lineage>
</organism>
<feature type="compositionally biased region" description="Polar residues" evidence="1">
    <location>
        <begin position="384"/>
        <end position="403"/>
    </location>
</feature>
<sequence>MKKYLRYSIVFLVALLFLGACGKKEESSSEVMDQIDIANSLETDNFDEWYRSFGTIEHLSGEMPLFGTIDLGYNGQAIIVRDGKEMLHGRDRGGMMKGQFTIKKYAGDTKITTIDYELDKTYVVGKTYSKTTVLPEVEVSLSISQEEIDRIETDFKDQSYTFYGYKDPNGYLILTDGKEDKPTVYLYKLEQPMELKVTAEKAAVRKEPLYDSEVFTELSKDQRITASNSVAGERKDRGHIWYQIDVEGKTGFILQADIIDPKTNHYPTNMIATRRSFKVPEILNGNLHLIADTWVNAAGEEITIKPDGSMSNGDRLQIGSEKVDIAALIVGRTEEGVLVYPANTPSHSQGGRSDSSKDRIAFSNSPFIPTDKFFYRKSDGITTFDNTSSQNGTNQETSQSSSREPVVGNPSVRNPQKDEISLVAGSWSRTGSEPKNWIIHDSGLVNKYERIFLSKNQEGAVGKRFEIGRRATTPVLFIPAGTPHGASDSSKDRLFFEEFGKSDRAEDYYYRD</sequence>
<evidence type="ECO:0000259" key="2">
    <source>
        <dbReference type="PROSITE" id="PS51781"/>
    </source>
</evidence>
<feature type="region of interest" description="Disordered" evidence="1">
    <location>
        <begin position="384"/>
        <end position="415"/>
    </location>
</feature>
<dbReference type="Gene3D" id="2.30.30.40">
    <property type="entry name" value="SH3 Domains"/>
    <property type="match status" value="1"/>
</dbReference>
<protein>
    <recommendedName>
        <fullName evidence="2">SH3b domain-containing protein</fullName>
    </recommendedName>
</protein>
<dbReference type="InterPro" id="IPR046254">
    <property type="entry name" value="DUF6287"/>
</dbReference>
<dbReference type="InterPro" id="IPR003646">
    <property type="entry name" value="SH3-like_bac-type"/>
</dbReference>
<comment type="caution">
    <text evidence="3">The sequence shown here is derived from an EMBL/GenBank/DDBJ whole genome shotgun (WGS) entry which is preliminary data.</text>
</comment>
<dbReference type="Pfam" id="PF19804">
    <property type="entry name" value="DUF6287"/>
    <property type="match status" value="1"/>
</dbReference>
<dbReference type="PATRIC" id="fig|28037.213.peg.372"/>
<accession>A0A0F2DT71</accession>
<proteinExistence type="predicted"/>
<dbReference type="PROSITE" id="PS51781">
    <property type="entry name" value="SH3B"/>
    <property type="match status" value="1"/>
</dbReference>
<name>A0A0F2DT71_STRMT</name>
<dbReference type="EMBL" id="JYGQ01000001">
    <property type="protein sequence ID" value="KJQ72801.1"/>
    <property type="molecule type" value="Genomic_DNA"/>
</dbReference>
<feature type="region of interest" description="Disordered" evidence="1">
    <location>
        <begin position="340"/>
        <end position="361"/>
    </location>
</feature>
<dbReference type="Proteomes" id="UP000033415">
    <property type="component" value="Unassembled WGS sequence"/>
</dbReference>
<dbReference type="PROSITE" id="PS51257">
    <property type="entry name" value="PROKAR_LIPOPROTEIN"/>
    <property type="match status" value="1"/>
</dbReference>
<reference evidence="3 4" key="1">
    <citation type="submission" date="2015-02" db="EMBL/GenBank/DDBJ databases">
        <title>Evolution of amylase-binding proteins of oral streptococcal species.</title>
        <authorList>
            <person name="Haase E.M."/>
        </authorList>
    </citation>
    <scope>NUCLEOTIDE SEQUENCE [LARGE SCALE GENOMIC DNA]</scope>
    <source>
        <strain evidence="3 4">SK137</strain>
    </source>
</reference>
<feature type="domain" description="SH3b" evidence="2">
    <location>
        <begin position="192"/>
        <end position="262"/>
    </location>
</feature>
<dbReference type="AlphaFoldDB" id="A0A0F2DT71"/>
<evidence type="ECO:0000313" key="3">
    <source>
        <dbReference type="EMBL" id="KJQ72801.1"/>
    </source>
</evidence>
<evidence type="ECO:0000256" key="1">
    <source>
        <dbReference type="SAM" id="MobiDB-lite"/>
    </source>
</evidence>
<gene>
    <name evidence="3" type="ORF">TZ91_00402</name>
</gene>
<dbReference type="RefSeq" id="WP_033686778.1">
    <property type="nucleotide sequence ID" value="NZ_CAMHLM010000001.1"/>
</dbReference>
<feature type="compositionally biased region" description="Polar residues" evidence="1">
    <location>
        <begin position="343"/>
        <end position="353"/>
    </location>
</feature>